<evidence type="ECO:0000256" key="5">
    <source>
        <dbReference type="ARBA" id="ARBA00022840"/>
    </source>
</evidence>
<evidence type="ECO:0000313" key="7">
    <source>
        <dbReference type="Proteomes" id="UP000094056"/>
    </source>
</evidence>
<dbReference type="Proteomes" id="UP000094056">
    <property type="component" value="Unassembled WGS sequence"/>
</dbReference>
<evidence type="ECO:0000313" key="6">
    <source>
        <dbReference type="EMBL" id="ODS31187.1"/>
    </source>
</evidence>
<gene>
    <name evidence="6" type="primary">pgk</name>
    <name evidence="6" type="ORF">SCARUB_03704</name>
</gene>
<reference evidence="6 7" key="1">
    <citation type="submission" date="2016-07" db="EMBL/GenBank/DDBJ databases">
        <title>Draft genome of Scalindua rubra, obtained from a brine-seawater interface in the Red Sea, sheds light on salt adaptation in anammox bacteria.</title>
        <authorList>
            <person name="Speth D.R."/>
            <person name="Lagkouvardos I."/>
            <person name="Wang Y."/>
            <person name="Qian P.-Y."/>
            <person name="Dutilh B.E."/>
            <person name="Jetten M.S."/>
        </authorList>
    </citation>
    <scope>NUCLEOTIDE SEQUENCE [LARGE SCALE GENOMIC DNA]</scope>
    <source>
        <strain evidence="6">BSI-1</strain>
    </source>
</reference>
<accession>A0A1E3X6C8</accession>
<dbReference type="EC" id="2.7.2.3" evidence="1"/>
<proteinExistence type="predicted"/>
<evidence type="ECO:0000256" key="1">
    <source>
        <dbReference type="ARBA" id="ARBA00013061"/>
    </source>
</evidence>
<dbReference type="GO" id="GO:0004618">
    <property type="term" value="F:phosphoglycerate kinase activity"/>
    <property type="evidence" value="ECO:0007669"/>
    <property type="project" value="UniProtKB-EC"/>
</dbReference>
<dbReference type="InterPro" id="IPR001576">
    <property type="entry name" value="Phosphoglycerate_kinase"/>
</dbReference>
<dbReference type="GO" id="GO:0005524">
    <property type="term" value="F:ATP binding"/>
    <property type="evidence" value="ECO:0007669"/>
    <property type="project" value="UniProtKB-KW"/>
</dbReference>
<protein>
    <recommendedName>
        <fullName evidence="1">phosphoglycerate kinase</fullName>
        <ecNumber evidence="1">2.7.2.3</ecNumber>
    </recommendedName>
</protein>
<keyword evidence="3" id="KW-0547">Nucleotide-binding</keyword>
<dbReference type="SUPFAM" id="SSF53748">
    <property type="entry name" value="Phosphoglycerate kinase"/>
    <property type="match status" value="1"/>
</dbReference>
<dbReference type="InterPro" id="IPR015824">
    <property type="entry name" value="Phosphoglycerate_kinase_N"/>
</dbReference>
<keyword evidence="5" id="KW-0067">ATP-binding</keyword>
<dbReference type="Gene3D" id="3.40.50.1260">
    <property type="entry name" value="Phosphoglycerate kinase, N-terminal domain"/>
    <property type="match status" value="1"/>
</dbReference>
<keyword evidence="4 6" id="KW-0418">Kinase</keyword>
<dbReference type="Pfam" id="PF00162">
    <property type="entry name" value="PGK"/>
    <property type="match status" value="1"/>
</dbReference>
<evidence type="ECO:0000256" key="2">
    <source>
        <dbReference type="ARBA" id="ARBA00022679"/>
    </source>
</evidence>
<dbReference type="AlphaFoldDB" id="A0A1E3X6C8"/>
<dbReference type="GO" id="GO:0006096">
    <property type="term" value="P:glycolytic process"/>
    <property type="evidence" value="ECO:0007669"/>
    <property type="project" value="InterPro"/>
</dbReference>
<dbReference type="InterPro" id="IPR036043">
    <property type="entry name" value="Phosphoglycerate_kinase_sf"/>
</dbReference>
<sequence>MKSFKDKIHIPVDVKVGRMIDKRKKKLGGLRYVDFLKNEEIHAKEEALDNGPKTMLLYKKNIKQKNVQTIFANGPFGLIENRSFRFGTYQLARIFLENRHAFKVYGGGELNHGFNLFSKRFNIDTEKLGERCYAGNGMLQYIASEGDLPGLRALSYGIIKN</sequence>
<organism evidence="6 7">
    <name type="scientific">Candidatus Scalindua rubra</name>
    <dbReference type="NCBI Taxonomy" id="1872076"/>
    <lineage>
        <taxon>Bacteria</taxon>
        <taxon>Pseudomonadati</taxon>
        <taxon>Planctomycetota</taxon>
        <taxon>Candidatus Brocadiia</taxon>
        <taxon>Candidatus Brocadiales</taxon>
        <taxon>Candidatus Scalinduaceae</taxon>
        <taxon>Candidatus Scalindua</taxon>
    </lineage>
</organism>
<name>A0A1E3X6C8_9BACT</name>
<comment type="caution">
    <text evidence="6">The sequence shown here is derived from an EMBL/GenBank/DDBJ whole genome shotgun (WGS) entry which is preliminary data.</text>
</comment>
<evidence type="ECO:0000256" key="4">
    <source>
        <dbReference type="ARBA" id="ARBA00022777"/>
    </source>
</evidence>
<keyword evidence="2 6" id="KW-0808">Transferase</keyword>
<dbReference type="EMBL" id="MAYW01000137">
    <property type="protein sequence ID" value="ODS31187.1"/>
    <property type="molecule type" value="Genomic_DNA"/>
</dbReference>
<evidence type="ECO:0000256" key="3">
    <source>
        <dbReference type="ARBA" id="ARBA00022741"/>
    </source>
</evidence>